<comment type="subcellular location">
    <subcellularLocation>
        <location evidence="1">Cell membrane</location>
        <topology evidence="1">Multi-pass membrane protein</topology>
    </subcellularLocation>
</comment>
<dbReference type="PANTHER" id="PTHR43370">
    <property type="entry name" value="SUGAR ABC TRANSPORTER INTEGRAL MEMBRANE PROTEIN-RELATED"/>
    <property type="match status" value="1"/>
</dbReference>
<evidence type="ECO:0000256" key="6">
    <source>
        <dbReference type="SAM" id="Phobius"/>
    </source>
</evidence>
<keyword evidence="3 6" id="KW-0812">Transmembrane</keyword>
<keyword evidence="5 6" id="KW-0472">Membrane</keyword>
<feature type="transmembrane region" description="Helical" evidence="6">
    <location>
        <begin position="105"/>
        <end position="123"/>
    </location>
</feature>
<dbReference type="GO" id="GO:0005886">
    <property type="term" value="C:plasma membrane"/>
    <property type="evidence" value="ECO:0007669"/>
    <property type="project" value="UniProtKB-SubCell"/>
</dbReference>
<keyword evidence="2" id="KW-1003">Cell membrane</keyword>
<proteinExistence type="predicted"/>
<feature type="transmembrane region" description="Helical" evidence="6">
    <location>
        <begin position="37"/>
        <end position="58"/>
    </location>
</feature>
<feature type="transmembrane region" description="Helical" evidence="6">
    <location>
        <begin position="153"/>
        <end position="172"/>
    </location>
</feature>
<organism evidence="7 8">
    <name type="scientific">Mycoplasmopsis fermentans (strain ATCC 19989 / NBRC 14854 / NCTC 10117 / PG18)</name>
    <name type="common">Mycoplasma fermentans</name>
    <dbReference type="NCBI Taxonomy" id="496833"/>
    <lineage>
        <taxon>Bacteria</taxon>
        <taxon>Bacillati</taxon>
        <taxon>Mycoplasmatota</taxon>
        <taxon>Mycoplasmoidales</taxon>
        <taxon>Metamycoplasmataceae</taxon>
        <taxon>Mycoplasmopsis</taxon>
    </lineage>
</organism>
<keyword evidence="4 6" id="KW-1133">Transmembrane helix</keyword>
<feature type="transmembrane region" description="Helical" evidence="6">
    <location>
        <begin position="228"/>
        <end position="247"/>
    </location>
</feature>
<evidence type="ECO:0000313" key="8">
    <source>
        <dbReference type="Proteomes" id="UP000006810"/>
    </source>
</evidence>
<reference evidence="7 8" key="1">
    <citation type="journal article" date="2009" name="Curr. Microbiol.">
        <title>Molecular cloning and expression of a novel cholinephosphotransferase involved in glycoglycerophospholipid biosynthesis of Mycoplasma fermentans.</title>
        <authorList>
            <person name="Ishida N."/>
            <person name="Irikura D."/>
            <person name="Matsuda K."/>
            <person name="Sato S."/>
            <person name="Asano K."/>
        </authorList>
    </citation>
    <scope>NUCLEOTIDE SEQUENCE [LARGE SCALE GENOMIC DNA]</scope>
    <source>
        <strain evidence="8">ATCC 19989 / NBRC 14854 / NCTC 10117 / PG18</strain>
    </source>
</reference>
<evidence type="ECO:0000256" key="2">
    <source>
        <dbReference type="ARBA" id="ARBA00022475"/>
    </source>
</evidence>
<feature type="transmembrane region" description="Helical" evidence="6">
    <location>
        <begin position="6"/>
        <end position="25"/>
    </location>
</feature>
<evidence type="ECO:0000256" key="4">
    <source>
        <dbReference type="ARBA" id="ARBA00022989"/>
    </source>
</evidence>
<evidence type="ECO:0000313" key="7">
    <source>
        <dbReference type="EMBL" id="BAH70023.1"/>
    </source>
</evidence>
<evidence type="ECO:0008006" key="9">
    <source>
        <dbReference type="Google" id="ProtNLM"/>
    </source>
</evidence>
<keyword evidence="8" id="KW-1185">Reference proteome</keyword>
<dbReference type="PANTHER" id="PTHR43370:SF1">
    <property type="entry name" value="GUANOSINE ABC TRANSPORTER PERMEASE PROTEIN NUPQ"/>
    <property type="match status" value="1"/>
</dbReference>
<dbReference type="KEGG" id="mfp:MBIO_0758"/>
<evidence type="ECO:0000256" key="3">
    <source>
        <dbReference type="ARBA" id="ARBA00022692"/>
    </source>
</evidence>
<dbReference type="HOGENOM" id="CLU_040769_1_2_14"/>
<feature type="transmembrane region" description="Helical" evidence="6">
    <location>
        <begin position="254"/>
        <end position="276"/>
    </location>
</feature>
<dbReference type="AlphaFoldDB" id="C4XFV1"/>
<dbReference type="eggNOG" id="COG1079">
    <property type="taxonomic scope" value="Bacteria"/>
</dbReference>
<dbReference type="Proteomes" id="UP000006810">
    <property type="component" value="Chromosome"/>
</dbReference>
<evidence type="ECO:0000256" key="5">
    <source>
        <dbReference type="ARBA" id="ARBA00023136"/>
    </source>
</evidence>
<feature type="transmembrane region" description="Helical" evidence="6">
    <location>
        <begin position="70"/>
        <end position="93"/>
    </location>
</feature>
<name>C4XFV1_MYCFP</name>
<dbReference type="Pfam" id="PF02653">
    <property type="entry name" value="BPD_transp_2"/>
    <property type="match status" value="1"/>
</dbReference>
<dbReference type="CDD" id="cd06580">
    <property type="entry name" value="TM_PBP1_transp_TpRbsC_like"/>
    <property type="match status" value="1"/>
</dbReference>
<dbReference type="EMBL" id="AP009608">
    <property type="protein sequence ID" value="BAH70023.1"/>
    <property type="molecule type" value="Genomic_DNA"/>
</dbReference>
<evidence type="ECO:0000256" key="1">
    <source>
        <dbReference type="ARBA" id="ARBA00004651"/>
    </source>
</evidence>
<dbReference type="InterPro" id="IPR001851">
    <property type="entry name" value="ABC_transp_permease"/>
</dbReference>
<protein>
    <recommendedName>
        <fullName evidence="9">Sugar ABC transporter permease</fullName>
    </recommendedName>
</protein>
<dbReference type="PATRIC" id="fig|496833.3.peg.351"/>
<feature type="transmembrane region" description="Helical" evidence="6">
    <location>
        <begin position="288"/>
        <end position="306"/>
    </location>
</feature>
<sequence>MMYSWILILTTTIFMFSALTLATLSGIFSERVGITNIAVNGFMIFGAAMYALISFLMTDVVFKGKTLSPWFQLLYFAFAGILSSGFALLFGFATIKLKSDQSVSGFAMNILAVGVASILLLFVKKAQQGGDYFQMRGQTELALSPNVDNWKNIISLKLFLALIIAGGSWFFLNKTKWGLRYKAIGENPQAADVAGINVFKYKWLGIAYSGFIAGLAGAIFIQCKTNQFSLYIEVGGLGFLALAIMITSGWKISWTLLICIIFSFIYGFSYFGISWLERFESMKGVSRFAELLYTLPFIITLGIMIAKMKSKQMGPAAAGRPYDKSER</sequence>
<dbReference type="GO" id="GO:0022857">
    <property type="term" value="F:transmembrane transporter activity"/>
    <property type="evidence" value="ECO:0007669"/>
    <property type="project" value="InterPro"/>
</dbReference>
<feature type="transmembrane region" description="Helical" evidence="6">
    <location>
        <begin position="203"/>
        <end position="222"/>
    </location>
</feature>
<gene>
    <name evidence="7" type="ordered locus">MBIO_0758</name>
</gene>
<accession>C4XFV1</accession>